<gene>
    <name evidence="1" type="ORF">K1X15_19730</name>
</gene>
<evidence type="ECO:0008006" key="3">
    <source>
        <dbReference type="Google" id="ProtNLM"/>
    </source>
</evidence>
<evidence type="ECO:0000313" key="1">
    <source>
        <dbReference type="EMBL" id="QYO76772.1"/>
    </source>
</evidence>
<sequence>MQTPNQQQRLAALRDVIADIERKPALLDAHGPADAGLSEGFPAFPGGLVQEVFTDSARNGGASLAFALGQGRGLLNPRRPALLYLHLAQDGQFFGVPYGPGLISFGLDPARLVIVRAANMTELLWTAEEALCCGAVAGILADIGAMPQPLDFTASRRLSLRAAEAGTSLFLLRYGRGREASAAHLRWHLEPVRSGRQRHDPGAPGPARWRLTLERGITIKRQGAWHLEWTENGFATLPTHIHGANRSGTGATLSGALPAALGDRLSQTA</sequence>
<dbReference type="InterPro" id="IPR027417">
    <property type="entry name" value="P-loop_NTPase"/>
</dbReference>
<dbReference type="SUPFAM" id="SSF52540">
    <property type="entry name" value="P-loop containing nucleoside triphosphate hydrolases"/>
    <property type="match status" value="1"/>
</dbReference>
<accession>A0ABX8WH15</accession>
<dbReference type="RefSeq" id="WP_220305237.1">
    <property type="nucleotide sequence ID" value="NZ_CP080590.1"/>
</dbReference>
<organism evidence="1 2">
    <name type="scientific">Devosia salina</name>
    <dbReference type="NCBI Taxonomy" id="2860336"/>
    <lineage>
        <taxon>Bacteria</taxon>
        <taxon>Pseudomonadati</taxon>
        <taxon>Pseudomonadota</taxon>
        <taxon>Alphaproteobacteria</taxon>
        <taxon>Hyphomicrobiales</taxon>
        <taxon>Devosiaceae</taxon>
        <taxon>Devosia</taxon>
    </lineage>
</organism>
<evidence type="ECO:0000313" key="2">
    <source>
        <dbReference type="Proteomes" id="UP000825799"/>
    </source>
</evidence>
<reference evidence="1 2" key="1">
    <citation type="submission" date="2021-08" db="EMBL/GenBank/DDBJ databases">
        <title>Devosia salina sp. nov., isolated from the South China Sea sediment.</title>
        <authorList>
            <person name="Zhou Z."/>
        </authorList>
    </citation>
    <scope>NUCLEOTIDE SEQUENCE [LARGE SCALE GENOMIC DNA]</scope>
    <source>
        <strain evidence="1 2">SCS-3</strain>
    </source>
</reference>
<dbReference type="Gene3D" id="3.40.50.300">
    <property type="entry name" value="P-loop containing nucleotide triphosphate hydrolases"/>
    <property type="match status" value="1"/>
</dbReference>
<proteinExistence type="predicted"/>
<name>A0ABX8WH15_9HYPH</name>
<protein>
    <recommendedName>
        <fullName evidence="3">Protein ImuA</fullName>
    </recommendedName>
</protein>
<dbReference type="EMBL" id="CP080590">
    <property type="protein sequence ID" value="QYO76772.1"/>
    <property type="molecule type" value="Genomic_DNA"/>
</dbReference>
<keyword evidence="2" id="KW-1185">Reference proteome</keyword>
<dbReference type="Proteomes" id="UP000825799">
    <property type="component" value="Chromosome"/>
</dbReference>